<feature type="transmembrane region" description="Helical" evidence="14">
    <location>
        <begin position="424"/>
        <end position="448"/>
    </location>
</feature>
<evidence type="ECO:0000256" key="6">
    <source>
        <dbReference type="ARBA" id="ARBA00022679"/>
    </source>
</evidence>
<keyword evidence="10" id="KW-0067">ATP-binding</keyword>
<dbReference type="Gene3D" id="3.30.565.10">
    <property type="entry name" value="Histidine kinase-like ATPase, C-terminal domain"/>
    <property type="match status" value="1"/>
</dbReference>
<evidence type="ECO:0000259" key="15">
    <source>
        <dbReference type="PROSITE" id="PS50109"/>
    </source>
</evidence>
<feature type="domain" description="Histidine kinase" evidence="15">
    <location>
        <begin position="548"/>
        <end position="761"/>
    </location>
</feature>
<keyword evidence="7 14" id="KW-0812">Transmembrane</keyword>
<evidence type="ECO:0000256" key="4">
    <source>
        <dbReference type="ARBA" id="ARBA00022475"/>
    </source>
</evidence>
<evidence type="ECO:0000256" key="5">
    <source>
        <dbReference type="ARBA" id="ARBA00022553"/>
    </source>
</evidence>
<keyword evidence="12" id="KW-0902">Two-component regulatory system</keyword>
<dbReference type="SMART" id="SM00387">
    <property type="entry name" value="HATPase_c"/>
    <property type="match status" value="1"/>
</dbReference>
<dbReference type="InterPro" id="IPR036097">
    <property type="entry name" value="HisK_dim/P_sf"/>
</dbReference>
<dbReference type="SUPFAM" id="SSF47384">
    <property type="entry name" value="Homodimeric domain of signal transducing histidine kinase"/>
    <property type="match status" value="1"/>
</dbReference>
<evidence type="ECO:0000256" key="12">
    <source>
        <dbReference type="ARBA" id="ARBA00023012"/>
    </source>
</evidence>
<evidence type="ECO:0000313" key="17">
    <source>
        <dbReference type="Proteomes" id="UP001451571"/>
    </source>
</evidence>
<dbReference type="CDD" id="cd00082">
    <property type="entry name" value="HisKA"/>
    <property type="match status" value="1"/>
</dbReference>
<keyword evidence="8" id="KW-0547">Nucleotide-binding</keyword>
<dbReference type="PANTHER" id="PTHR45528">
    <property type="entry name" value="SENSOR HISTIDINE KINASE CPXA"/>
    <property type="match status" value="1"/>
</dbReference>
<dbReference type="InterPro" id="IPR036890">
    <property type="entry name" value="HATPase_C_sf"/>
</dbReference>
<reference evidence="16 17" key="1">
    <citation type="submission" date="2024-02" db="EMBL/GenBank/DDBJ databases">
        <title>Bacterial strain from lacustrine sediment.</title>
        <authorList>
            <person name="Petit C."/>
            <person name="Fadhlaoui K."/>
        </authorList>
    </citation>
    <scope>NUCLEOTIDE SEQUENCE [LARGE SCALE GENOMIC DNA]</scope>
    <source>
        <strain evidence="16 17">IPX-CK</strain>
    </source>
</reference>
<evidence type="ECO:0000313" key="16">
    <source>
        <dbReference type="EMBL" id="XAH73682.1"/>
    </source>
</evidence>
<evidence type="ECO:0000256" key="2">
    <source>
        <dbReference type="ARBA" id="ARBA00004651"/>
    </source>
</evidence>
<sequence>MDTKLKKSKIIISFTAWMLGTLLLFLNLFCFVVKYAGNPASLIQAKESLGEDYQNTEEFRYYMSDYLNSFLSMAIGGPISQSYDTGYAQETTIEAQAEEGMAFEGGGMATASDTAEYEGTSDMAEFTEPEEVTDYKKDAQEYHESIKNDRNILYTIEKDGEVLYTNEESLGMYGEGFVLPDGYNYLLYFDGKKVSAIKDGQTVDIYGDNYYRTGNGWSIPGYVNFPADKALEGVRICIAAAKVPNVSVSKAYDGDGNSTYYYSNAFYSIQQHLSVEKGAYMGWIYTSLLAMTLLIASLALNKSRKEANTAIARTTGKLWYEIKLFPLLAILYGVLLVAAGLVYQRWWYYLDWDIAGRFWSGEYIGIKVFLTAFSSLCLGLIWLFINDIRHNEKPWKKSIIASLCRLFRTSMLKLPLGKRLIRQYMWVFLAELGAELILLLMLAIWGSRNYEEEIAAFIGVMTLLLMIAVWVCQCLYFKSNKKAAMDMEALVERIEAIHGGKLDEFTEVSASSGLSEAMNKLNEIQEGMNKALTEHIKSERMKIELIANVSHDIKTPLTSIISYVELLKQEDDLPEHVREYISILENKSHRLKAMVQDVFEVSKAASGELPLHMEDLDLGKLLRQTLADMEEQMEEADVTVKTKIPENAVMICADGEHLYRVFQNLILNALKYSLEGSRIYVTLMEDGKLVAASIQNTSKEELSSDIDFTERFIRGDKSRSDGGSGLGLSIAQSFTEACGGTFKVETIADLFVVTVTFPKVEFPQLPY</sequence>
<evidence type="ECO:0000256" key="8">
    <source>
        <dbReference type="ARBA" id="ARBA00022741"/>
    </source>
</evidence>
<gene>
    <name evidence="16" type="ORF">V6984_19615</name>
</gene>
<keyword evidence="5" id="KW-0597">Phosphoprotein</keyword>
<evidence type="ECO:0000256" key="10">
    <source>
        <dbReference type="ARBA" id="ARBA00022840"/>
    </source>
</evidence>
<feature type="transmembrane region" description="Helical" evidence="14">
    <location>
        <begin position="280"/>
        <end position="301"/>
    </location>
</feature>
<protein>
    <recommendedName>
        <fullName evidence="3">histidine kinase</fullName>
        <ecNumber evidence="3">2.7.13.3</ecNumber>
    </recommendedName>
</protein>
<dbReference type="EMBL" id="CP146256">
    <property type="protein sequence ID" value="XAH73682.1"/>
    <property type="molecule type" value="Genomic_DNA"/>
</dbReference>
<feature type="transmembrane region" description="Helical" evidence="14">
    <location>
        <begin position="454"/>
        <end position="477"/>
    </location>
</feature>
<dbReference type="SUPFAM" id="SSF55874">
    <property type="entry name" value="ATPase domain of HSP90 chaperone/DNA topoisomerase II/histidine kinase"/>
    <property type="match status" value="1"/>
</dbReference>
<name>A0ABZ3ETZ6_9FIRM</name>
<comment type="subcellular location">
    <subcellularLocation>
        <location evidence="2">Cell membrane</location>
        <topology evidence="2">Multi-pass membrane protein</topology>
    </subcellularLocation>
</comment>
<proteinExistence type="predicted"/>
<dbReference type="GO" id="GO:0016301">
    <property type="term" value="F:kinase activity"/>
    <property type="evidence" value="ECO:0007669"/>
    <property type="project" value="UniProtKB-KW"/>
</dbReference>
<keyword evidence="4" id="KW-1003">Cell membrane</keyword>
<evidence type="ECO:0000256" key="13">
    <source>
        <dbReference type="ARBA" id="ARBA00023136"/>
    </source>
</evidence>
<dbReference type="RefSeq" id="WP_342757285.1">
    <property type="nucleotide sequence ID" value="NZ_CP146256.1"/>
</dbReference>
<evidence type="ECO:0000256" key="14">
    <source>
        <dbReference type="SAM" id="Phobius"/>
    </source>
</evidence>
<dbReference type="Pfam" id="PF00512">
    <property type="entry name" value="HisKA"/>
    <property type="match status" value="1"/>
</dbReference>
<dbReference type="EC" id="2.7.13.3" evidence="3"/>
<dbReference type="InterPro" id="IPR050398">
    <property type="entry name" value="HssS/ArlS-like"/>
</dbReference>
<dbReference type="InterPro" id="IPR005467">
    <property type="entry name" value="His_kinase_dom"/>
</dbReference>
<accession>A0ABZ3ETZ6</accession>
<keyword evidence="6" id="KW-0808">Transferase</keyword>
<dbReference type="PROSITE" id="PS50109">
    <property type="entry name" value="HIS_KIN"/>
    <property type="match status" value="1"/>
</dbReference>
<evidence type="ECO:0000256" key="1">
    <source>
        <dbReference type="ARBA" id="ARBA00000085"/>
    </source>
</evidence>
<evidence type="ECO:0000256" key="9">
    <source>
        <dbReference type="ARBA" id="ARBA00022777"/>
    </source>
</evidence>
<keyword evidence="13 14" id="KW-0472">Membrane</keyword>
<keyword evidence="11 14" id="KW-1133">Transmembrane helix</keyword>
<feature type="transmembrane region" description="Helical" evidence="14">
    <location>
        <begin position="363"/>
        <end position="385"/>
    </location>
</feature>
<dbReference type="Pfam" id="PF02518">
    <property type="entry name" value="HATPase_c"/>
    <property type="match status" value="1"/>
</dbReference>
<evidence type="ECO:0000256" key="7">
    <source>
        <dbReference type="ARBA" id="ARBA00022692"/>
    </source>
</evidence>
<keyword evidence="9 16" id="KW-0418">Kinase</keyword>
<dbReference type="InterPro" id="IPR003661">
    <property type="entry name" value="HisK_dim/P_dom"/>
</dbReference>
<feature type="transmembrane region" description="Helical" evidence="14">
    <location>
        <begin position="12"/>
        <end position="36"/>
    </location>
</feature>
<evidence type="ECO:0000256" key="3">
    <source>
        <dbReference type="ARBA" id="ARBA00012438"/>
    </source>
</evidence>
<feature type="transmembrane region" description="Helical" evidence="14">
    <location>
        <begin position="322"/>
        <end position="343"/>
    </location>
</feature>
<dbReference type="Gene3D" id="1.10.287.130">
    <property type="match status" value="1"/>
</dbReference>
<dbReference type="SMART" id="SM00388">
    <property type="entry name" value="HisKA"/>
    <property type="match status" value="1"/>
</dbReference>
<organism evidence="16 17">
    <name type="scientific">Kineothrix sedimenti</name>
    <dbReference type="NCBI Taxonomy" id="3123317"/>
    <lineage>
        <taxon>Bacteria</taxon>
        <taxon>Bacillati</taxon>
        <taxon>Bacillota</taxon>
        <taxon>Clostridia</taxon>
        <taxon>Lachnospirales</taxon>
        <taxon>Lachnospiraceae</taxon>
        <taxon>Kineothrix</taxon>
    </lineage>
</organism>
<dbReference type="PANTHER" id="PTHR45528:SF1">
    <property type="entry name" value="SENSOR HISTIDINE KINASE CPXA"/>
    <property type="match status" value="1"/>
</dbReference>
<comment type="catalytic activity">
    <reaction evidence="1">
        <text>ATP + protein L-histidine = ADP + protein N-phospho-L-histidine.</text>
        <dbReference type="EC" id="2.7.13.3"/>
    </reaction>
</comment>
<dbReference type="Proteomes" id="UP001451571">
    <property type="component" value="Chromosome"/>
</dbReference>
<evidence type="ECO:0000256" key="11">
    <source>
        <dbReference type="ARBA" id="ARBA00022989"/>
    </source>
</evidence>
<dbReference type="InterPro" id="IPR003594">
    <property type="entry name" value="HATPase_dom"/>
</dbReference>
<keyword evidence="17" id="KW-1185">Reference proteome</keyword>